<reference evidence="8" key="2">
    <citation type="submission" date="2015-01" db="EMBL/GenBank/DDBJ databases">
        <title>Evolutionary Origins and Diversification of the Mycorrhizal Mutualists.</title>
        <authorList>
            <consortium name="DOE Joint Genome Institute"/>
            <consortium name="Mycorrhizal Genomics Consortium"/>
            <person name="Kohler A."/>
            <person name="Kuo A."/>
            <person name="Nagy L.G."/>
            <person name="Floudas D."/>
            <person name="Copeland A."/>
            <person name="Barry K.W."/>
            <person name="Cichocki N."/>
            <person name="Veneault-Fourrey C."/>
            <person name="LaButti K."/>
            <person name="Lindquist E.A."/>
            <person name="Lipzen A."/>
            <person name="Lundell T."/>
            <person name="Morin E."/>
            <person name="Murat C."/>
            <person name="Riley R."/>
            <person name="Ohm R."/>
            <person name="Sun H."/>
            <person name="Tunlid A."/>
            <person name="Henrissat B."/>
            <person name="Grigoriev I.V."/>
            <person name="Hibbett D.S."/>
            <person name="Martin F."/>
        </authorList>
    </citation>
    <scope>NUCLEOTIDE SEQUENCE [LARGE SCALE GENOMIC DNA]</scope>
    <source>
        <strain evidence="8">MAFF 305830</strain>
    </source>
</reference>
<dbReference type="PANTHER" id="PTHR11732">
    <property type="entry name" value="ALDO/KETO REDUCTASE"/>
    <property type="match status" value="1"/>
</dbReference>
<dbReference type="HOGENOM" id="CLU_023205_0_0_1"/>
<dbReference type="SUPFAM" id="SSF51430">
    <property type="entry name" value="NAD(P)-linked oxidoreductase"/>
    <property type="match status" value="1"/>
</dbReference>
<feature type="site" description="Lowers pKa of active site Tyr" evidence="5">
    <location>
        <position position="78"/>
    </location>
</feature>
<evidence type="ECO:0000256" key="1">
    <source>
        <dbReference type="ARBA" id="ARBA00007905"/>
    </source>
</evidence>
<dbReference type="PRINTS" id="PR00069">
    <property type="entry name" value="ALDKETRDTASE"/>
</dbReference>
<evidence type="ECO:0000256" key="5">
    <source>
        <dbReference type="PIRSR" id="PIRSR000097-3"/>
    </source>
</evidence>
<keyword evidence="8" id="KW-1185">Reference proteome</keyword>
<gene>
    <name evidence="7" type="ORF">M408DRAFT_332724</name>
</gene>
<protein>
    <recommendedName>
        <fullName evidence="6">NADP-dependent oxidoreductase domain-containing protein</fullName>
    </recommendedName>
</protein>
<dbReference type="InterPro" id="IPR036812">
    <property type="entry name" value="NAD(P)_OxRdtase_dom_sf"/>
</dbReference>
<organism evidence="7 8">
    <name type="scientific">Serendipita vermifera MAFF 305830</name>
    <dbReference type="NCBI Taxonomy" id="933852"/>
    <lineage>
        <taxon>Eukaryota</taxon>
        <taxon>Fungi</taxon>
        <taxon>Dikarya</taxon>
        <taxon>Basidiomycota</taxon>
        <taxon>Agaricomycotina</taxon>
        <taxon>Agaricomycetes</taxon>
        <taxon>Sebacinales</taxon>
        <taxon>Serendipitaceae</taxon>
        <taxon>Serendipita</taxon>
    </lineage>
</organism>
<name>A0A0C2W8T8_SERVB</name>
<dbReference type="FunFam" id="3.20.20.100:FF:000007">
    <property type="entry name" value="NAD(P)H-dependent D-xylose reductase xyl1"/>
    <property type="match status" value="1"/>
</dbReference>
<accession>A0A0C2W8T8</accession>
<evidence type="ECO:0000256" key="3">
    <source>
        <dbReference type="PIRSR" id="PIRSR000097-1"/>
    </source>
</evidence>
<dbReference type="InterPro" id="IPR023210">
    <property type="entry name" value="NADP_OxRdtase_dom"/>
</dbReference>
<dbReference type="PROSITE" id="PS00062">
    <property type="entry name" value="ALDOKETO_REDUCTASE_2"/>
    <property type="match status" value="1"/>
</dbReference>
<dbReference type="PIRSF" id="PIRSF000097">
    <property type="entry name" value="AKR"/>
    <property type="match status" value="1"/>
</dbReference>
<evidence type="ECO:0000259" key="6">
    <source>
        <dbReference type="Pfam" id="PF00248"/>
    </source>
</evidence>
<feature type="binding site" evidence="4">
    <location>
        <position position="111"/>
    </location>
    <ligand>
        <name>substrate</name>
    </ligand>
</feature>
<comment type="similarity">
    <text evidence="1">Belongs to the aldo/keto reductase family.</text>
</comment>
<reference evidence="7 8" key="1">
    <citation type="submission" date="2014-04" db="EMBL/GenBank/DDBJ databases">
        <authorList>
            <consortium name="DOE Joint Genome Institute"/>
            <person name="Kuo A."/>
            <person name="Zuccaro A."/>
            <person name="Kohler A."/>
            <person name="Nagy L.G."/>
            <person name="Floudas D."/>
            <person name="Copeland A."/>
            <person name="Barry K.W."/>
            <person name="Cichocki N."/>
            <person name="Veneault-Fourrey C."/>
            <person name="LaButti K."/>
            <person name="Lindquist E.A."/>
            <person name="Lipzen A."/>
            <person name="Lundell T."/>
            <person name="Morin E."/>
            <person name="Murat C."/>
            <person name="Sun H."/>
            <person name="Tunlid A."/>
            <person name="Henrissat B."/>
            <person name="Grigoriev I.V."/>
            <person name="Hibbett D.S."/>
            <person name="Martin F."/>
            <person name="Nordberg H.P."/>
            <person name="Cantor M.N."/>
            <person name="Hua S.X."/>
        </authorList>
    </citation>
    <scope>NUCLEOTIDE SEQUENCE [LARGE SCALE GENOMIC DNA]</scope>
    <source>
        <strain evidence="7 8">MAFF 305830</strain>
    </source>
</reference>
<dbReference type="OrthoDB" id="416253at2759"/>
<dbReference type="GO" id="GO:0016491">
    <property type="term" value="F:oxidoreductase activity"/>
    <property type="evidence" value="ECO:0007669"/>
    <property type="project" value="UniProtKB-KW"/>
</dbReference>
<proteinExistence type="inferred from homology"/>
<dbReference type="InterPro" id="IPR018170">
    <property type="entry name" value="Aldo/ket_reductase_CS"/>
</dbReference>
<dbReference type="PROSITE" id="PS00798">
    <property type="entry name" value="ALDOKETO_REDUCTASE_1"/>
    <property type="match status" value="1"/>
</dbReference>
<feature type="active site" description="Proton donor" evidence="3">
    <location>
        <position position="49"/>
    </location>
</feature>
<evidence type="ECO:0000313" key="8">
    <source>
        <dbReference type="Proteomes" id="UP000054097"/>
    </source>
</evidence>
<dbReference type="AlphaFoldDB" id="A0A0C2W8T8"/>
<evidence type="ECO:0000256" key="4">
    <source>
        <dbReference type="PIRSR" id="PIRSR000097-2"/>
    </source>
</evidence>
<evidence type="ECO:0000313" key="7">
    <source>
        <dbReference type="EMBL" id="KIM22863.1"/>
    </source>
</evidence>
<evidence type="ECO:0000256" key="2">
    <source>
        <dbReference type="ARBA" id="ARBA00023002"/>
    </source>
</evidence>
<dbReference type="InterPro" id="IPR020471">
    <property type="entry name" value="AKR"/>
</dbReference>
<keyword evidence="2" id="KW-0560">Oxidoreductase</keyword>
<dbReference type="EMBL" id="KN824347">
    <property type="protein sequence ID" value="KIM22863.1"/>
    <property type="molecule type" value="Genomic_DNA"/>
</dbReference>
<sequence>MASVTLKVSGKKMPLTGFGLWKVPKPQTADTVYAALQAGYRLLDGAGDYGNEKEAGEGLARAIKDGVVKREEVFVTSKLWNTFHAPEHVAKMARRQLQDWQLDYFDLFHIHFPIALQYVDPDHRYPPEWFGDDGKVHLDTTPIQSTWQAMEKLVDEGLAKDIGLSNFNGSLLLDVMRYARISPSVLQIEHHPYLVQQPLLDLAKSYGIAVTAYCSFGPASWIELNMHGQIPSLLEHETIKAIASKHGKSSSQILLRWASQRGIAVIPKSSKPERAQQNFQSEDFTIPEEDMKALTALDKGHRMNDPSSMDVKLSIFA</sequence>
<dbReference type="STRING" id="933852.A0A0C2W8T8"/>
<dbReference type="Gene3D" id="3.20.20.100">
    <property type="entry name" value="NADP-dependent oxidoreductase domain"/>
    <property type="match status" value="1"/>
</dbReference>
<dbReference type="Pfam" id="PF00248">
    <property type="entry name" value="Aldo_ket_red"/>
    <property type="match status" value="1"/>
</dbReference>
<dbReference type="Proteomes" id="UP000054097">
    <property type="component" value="Unassembled WGS sequence"/>
</dbReference>
<feature type="domain" description="NADP-dependent oxidoreductase" evidence="6">
    <location>
        <begin position="19"/>
        <end position="298"/>
    </location>
</feature>